<dbReference type="InterPro" id="IPR036852">
    <property type="entry name" value="Peptidase_S8/S53_dom_sf"/>
</dbReference>
<dbReference type="Pfam" id="PF12708">
    <property type="entry name" value="Pect-lyase_RHGA_epim"/>
    <property type="match status" value="2"/>
</dbReference>
<dbReference type="GO" id="GO:0004252">
    <property type="term" value="F:serine-type endopeptidase activity"/>
    <property type="evidence" value="ECO:0007669"/>
    <property type="project" value="InterPro"/>
</dbReference>
<evidence type="ECO:0000256" key="2">
    <source>
        <dbReference type="SAM" id="SignalP"/>
    </source>
</evidence>
<dbReference type="Gene3D" id="2.160.20.10">
    <property type="entry name" value="Single-stranded right-handed beta-helix, Pectin lyase-like"/>
    <property type="match status" value="2"/>
</dbReference>
<comment type="caution">
    <text evidence="4">The sequence shown here is derived from an EMBL/GenBank/DDBJ whole genome shotgun (WGS) entry which is preliminary data.</text>
</comment>
<dbReference type="PANTHER" id="PTHR33928:SF2">
    <property type="entry name" value="PECTATE LYASE SUPERFAMILY PROTEIN DOMAIN-CONTAINING PROTEIN-RELATED"/>
    <property type="match status" value="1"/>
</dbReference>
<dbReference type="GO" id="GO:0006508">
    <property type="term" value="P:proteolysis"/>
    <property type="evidence" value="ECO:0007669"/>
    <property type="project" value="InterPro"/>
</dbReference>
<sequence>MHRPSVLLVAIGHVAVAVWGTTAASSSSSSWESMKQSGIFKGYPSVFQNEPPASPPYMVDNEDNLSGKAPINGKINGPKWAHSNSFKGYMDKLGSGKITGQPVFVNTTNSTAHGNNYHPKLKAAAGDYWLPTLAPLGKQPLAGGGYTFYRDVTTYGASPNGDVDATEAINAAIEDGNRCGLECGNSFALGAIIYFPPGTYLVCSPIVQLYYTQFISDPHNRAIIKGCPTFTGIALVDTDPYIPHEANPDGSGVNWYVNQNNFFRQIRNMVFDLTDMPSATDDAGQPLVPTGIHWQVAQGTSLQNLLFKMPEAGGKNTTHVGIFTENGSGGFVSDLEFQGGAIGWRAGSQQYTARGLQFTNCITAVQMVWDWGFNWQDITINGGTIGFNISGHGGLTGQGIGSISLIDSSINNVPIGILTNGASSGSPNIVIENTDFNGVNAPVQADGGATVLAGSQHVDLWALGRRYTGGQGSYQAGAVTGRPTKPAGLLDGSGKMFTRSRPQYESLGAGSFLVATTDGGCSSDGTGDQTACLNSFFQSAAGSGKIAYLPAGIYSVQGTVTIPVNSKVQGASWSQIQATGSYFQDMTDPHVVVKVGNDGDVGTMEIVEVIFSAKGPTAGAIMVEWNVHESSQGAAGMWDSHIRVGGALGSDLDQANCPKLAGLNDACITASLLLHVTSKSSGYFENVWAWVADHDNDFSLYWEFDPLVSQISLYGARGMLIESQGPCWFYGTASEHTVLYQYQLQGAKDIYLGHIQTETPYFQPVPTAPTPFEKSVALNRFAGDPTFADCTSDSCKEAWGLRIIDSSDITIHSAGLYSWFVNYGQDCLEPEDCQERIAEVDGSTSVVIFNLFTKGVTQIGTGSSNSSSIQQADDGVQPSDSYTTEVSVWFPTDGGDNIVYVGPEVYTSHTVVCSAPCTLVMPPSSLGSTTTITLPTYKTSLEVGSSTVVNGQSTFVVTTTTITITLGTIVTDSFPMSNVNVTAGQTGGGFNPSPSVPLTPVGVPVTNGNGGRTTRTVTLPPWPDVTRGPPDSWPSSSGPWGGSGGGGGGGSSGQLGNPFPFSVPVTGPVTTTITWPAPAPTTVSCPPSTVVFHTPSTTLTLSSCPSGGSPLTVSWQCPSATTVTLTAKTTTTYTASCTPYTVGTGGGGSTSGGGSTTFSPWVDPPYTRPPIIMPCPPNTLYIQEKSARITVDNCNGATTLDWDCPPTKTVGIDAKTDTSFSLGCTVWTGTGTSTPLPVYTTWPPGALEWTDDDVEGSDNKKRSTCKLWFFHICLVWGKIKIGGWTWDFPPGILPPGPPPTIKWPPGVTITGNLPGPWPRITIGNDGVPTYPTEQPTDCTSSTADICSTTTSFTTSSVGRSSTRTITNVISTCTTIFGCDVEDEDGTTSRTTGSSCTRPTGAVARRDSAPTVAAQATGAAIDPYHETPSHVIAARANLDDYIIYPADSHDDSGDAEEIQDFLTAPDGLGKCPSDFVRVQGGGLTAFFFVEKLSPADAQRASDALYGYSVSAIYPIHEWNEDHEYPGVNPDAPAGTKRGIDASVESSALNNSSALSARDDKSSSYWELSQLSVAPGENWRTMASLPNGPFQERYDNSFGRGQTIYVVEDAWDNTHSELAANGRTAPRDTTMRAYVYGQDGIHNGAPLRRHGTEVLSNVWGVQLGLARNAQIVVPSNTNADPTDRNNKIQERYLESLVRVLDEVKNGYPGNKGTIIINMSFGWLESASDYINPQHFNKLYEILDELDQLGAVLVAASHNFYQTIVKDKLNGWPSRFGDPGATSQKIPNLIVVSGTDLNTVPSPLNPYASWLAMAPGYKVHVASPGAGIGIDSGASLAAPRGAAVIAYWRGLQGVKASWKEELKDPAIVKTLVRFMHRPITLTPDDEIPVDWEGMQRNTANTRVPFLWTGRVKDGDCLVDPSLKGCPTFTDRLADLPAFGSGNCAPGAGSGRVKRQSTGGGDAGAACVFAPGGGAGGHGAGGSGGGGGGSGGSVITYKPGPTPSPTCTGGSGVCGTLCTGYYCVPHPTGQPPDFGDPQNPSRTSGSGGGGSLTDLPTLTPPASVSCTAGQVKTTTEVCVGNGGHTACVTSDICTSLSLPPLSSSSCPRSWSSTTICVGEGGHTACVPSSVCPPPSSIPTVTPSVTCSNPSAICLGTTSYVLCARDFPTASATPAPTPANHAAPATTAQRDKTMITAAPAVPKAVEQQPKRDDEVSVKTRREYALRVDPRQDDGCQTFYSCKLCAIPTKMPCLDISIIGTGDFFYNIWEGHIKEDGNTVCSTNFDCDNCQGLDDWADCGGGNKWKFTDNAVWYHSNKYGQDYNYYLDEVKTETYGCGIVVPVFDCTRHYFSATEGPCRNNKRDAMIATAHANVNATAIDTLPGIVTMTTSGRRRGE</sequence>
<dbReference type="PANTHER" id="PTHR33928">
    <property type="entry name" value="POLYGALACTURONASE QRT3"/>
    <property type="match status" value="1"/>
</dbReference>
<feature type="domain" description="Rhamnogalacturonase A/B/Epimerase-like pectate lyase" evidence="3">
    <location>
        <begin position="149"/>
        <end position="387"/>
    </location>
</feature>
<dbReference type="OrthoDB" id="1046782at2759"/>
<organism evidence="4 5">
    <name type="scientific">Coniochaeta pulveracea</name>
    <dbReference type="NCBI Taxonomy" id="177199"/>
    <lineage>
        <taxon>Eukaryota</taxon>
        <taxon>Fungi</taxon>
        <taxon>Dikarya</taxon>
        <taxon>Ascomycota</taxon>
        <taxon>Pezizomycotina</taxon>
        <taxon>Sordariomycetes</taxon>
        <taxon>Sordariomycetidae</taxon>
        <taxon>Coniochaetales</taxon>
        <taxon>Coniochaetaceae</taxon>
        <taxon>Coniochaeta</taxon>
    </lineage>
</organism>
<evidence type="ECO:0000313" key="4">
    <source>
        <dbReference type="EMBL" id="RKU43909.1"/>
    </source>
</evidence>
<feature type="domain" description="Rhamnogalacturonase A/B/Epimerase-like pectate lyase" evidence="3">
    <location>
        <begin position="516"/>
        <end position="582"/>
    </location>
</feature>
<dbReference type="SUPFAM" id="SSF51126">
    <property type="entry name" value="Pectin lyase-like"/>
    <property type="match status" value="2"/>
</dbReference>
<dbReference type="GO" id="GO:0004650">
    <property type="term" value="F:polygalacturonase activity"/>
    <property type="evidence" value="ECO:0007669"/>
    <property type="project" value="InterPro"/>
</dbReference>
<feature type="region of interest" description="Disordered" evidence="1">
    <location>
        <begin position="2026"/>
        <end position="2050"/>
    </location>
</feature>
<dbReference type="SUPFAM" id="SSF52743">
    <property type="entry name" value="Subtilisin-like"/>
    <property type="match status" value="1"/>
</dbReference>
<feature type="region of interest" description="Disordered" evidence="1">
    <location>
        <begin position="2194"/>
        <end position="2213"/>
    </location>
</feature>
<keyword evidence="5" id="KW-1185">Reference proteome</keyword>
<accession>A0A420Y7P3</accession>
<feature type="compositionally biased region" description="Gly residues" evidence="1">
    <location>
        <begin position="1039"/>
        <end position="1053"/>
    </location>
</feature>
<proteinExistence type="predicted"/>
<feature type="compositionally biased region" description="Basic and acidic residues" evidence="1">
    <location>
        <begin position="2203"/>
        <end position="2213"/>
    </location>
</feature>
<feature type="region of interest" description="Disordered" evidence="1">
    <location>
        <begin position="1005"/>
        <end position="1059"/>
    </location>
</feature>
<dbReference type="InterPro" id="IPR039279">
    <property type="entry name" value="QRT3-like"/>
</dbReference>
<feature type="signal peptide" evidence="2">
    <location>
        <begin position="1"/>
        <end position="20"/>
    </location>
</feature>
<protein>
    <recommendedName>
        <fullName evidence="3">Rhamnogalacturonase A/B/Epimerase-like pectate lyase domain-containing protein</fullName>
    </recommendedName>
</protein>
<name>A0A420Y7P3_9PEZI</name>
<feature type="chain" id="PRO_5019352426" description="Rhamnogalacturonase A/B/Epimerase-like pectate lyase domain-containing protein" evidence="2">
    <location>
        <begin position="21"/>
        <end position="2391"/>
    </location>
</feature>
<dbReference type="Proteomes" id="UP000275385">
    <property type="component" value="Unassembled WGS sequence"/>
</dbReference>
<dbReference type="InterPro" id="IPR012334">
    <property type="entry name" value="Pectin_lyas_fold"/>
</dbReference>
<dbReference type="CDD" id="cd23668">
    <property type="entry name" value="GH55_beta13glucanase-like"/>
    <property type="match status" value="1"/>
</dbReference>
<dbReference type="InterPro" id="IPR011050">
    <property type="entry name" value="Pectin_lyase_fold/virulence"/>
</dbReference>
<feature type="compositionally biased region" description="Low complexity" evidence="1">
    <location>
        <begin position="1028"/>
        <end position="1038"/>
    </location>
</feature>
<dbReference type="STRING" id="177199.A0A420Y7P3"/>
<evidence type="ECO:0000259" key="3">
    <source>
        <dbReference type="Pfam" id="PF12708"/>
    </source>
</evidence>
<reference evidence="4 5" key="1">
    <citation type="submission" date="2018-08" db="EMBL/GenBank/DDBJ databases">
        <title>Draft genome of the lignicolous fungus Coniochaeta pulveracea.</title>
        <authorList>
            <person name="Borstlap C.J."/>
            <person name="De Witt R.N."/>
            <person name="Botha A."/>
            <person name="Volschenk H."/>
        </authorList>
    </citation>
    <scope>NUCLEOTIDE SEQUENCE [LARGE SCALE GENOMIC DNA]</scope>
    <source>
        <strain evidence="4 5">CAB683</strain>
    </source>
</reference>
<gene>
    <name evidence="4" type="ORF">DL546_006870</name>
</gene>
<feature type="compositionally biased region" description="Low complexity" evidence="1">
    <location>
        <begin position="1005"/>
        <end position="1018"/>
    </location>
</feature>
<dbReference type="Gene3D" id="3.40.50.200">
    <property type="entry name" value="Peptidase S8/S53 domain"/>
    <property type="match status" value="1"/>
</dbReference>
<evidence type="ECO:0000313" key="5">
    <source>
        <dbReference type="Proteomes" id="UP000275385"/>
    </source>
</evidence>
<keyword evidence="2" id="KW-0732">Signal</keyword>
<dbReference type="InterPro" id="IPR024535">
    <property type="entry name" value="RHGA/B-epi-like_pectate_lyase"/>
</dbReference>
<dbReference type="EMBL" id="QVQW01000037">
    <property type="protein sequence ID" value="RKU43909.1"/>
    <property type="molecule type" value="Genomic_DNA"/>
</dbReference>
<evidence type="ECO:0000256" key="1">
    <source>
        <dbReference type="SAM" id="MobiDB-lite"/>
    </source>
</evidence>